<sequence>MTVLKKANRALILTGLVLAAGSAQAANGCAPGTFSTTLSPDRNSTSFLFDSLFAISDRTQGPGRTTCSLSAPVTQAKGYSVFSVDYRGFATKTGEQTVTLDGGKKGDRVRLYDPEGEVSEDYEINRRMGTVDSETLDLSILLTAEGQDGDLDAAQIFLDTLDVSRIGFTTRESVKGSLDGLAEQRRSLLAGVDTVAGRILGLTDPFAGDDYISAFAGTEGMVGFNARWNATDEITLMGGLAGYDARQTGTDADNMLIAAASARYAVPIDDGWKAFGEVGIWGSPYVEAKYTRDYINAGRLVSRTNEASGSLIGGHVRVGVAYAPDTQNEFTAALRLSRSALDVASYAETPDADNLFAATLSGKSTVADTADVTVMWTHALNPTVDYSLFATAGQTFGNGDAVKADVDWVGQATGGWEARRFGSVGARVGWKFHENWAVDTRASLTVAEESKPRWNAGLQLKASF</sequence>
<feature type="chain" id="PRO_5046903172" evidence="1">
    <location>
        <begin position="26"/>
        <end position="464"/>
    </location>
</feature>
<evidence type="ECO:0000313" key="3">
    <source>
        <dbReference type="Proteomes" id="UP001177080"/>
    </source>
</evidence>
<dbReference type="Pfam" id="PF14273">
    <property type="entry name" value="DUF4360"/>
    <property type="match status" value="1"/>
</dbReference>
<dbReference type="EMBL" id="WHSC02000006">
    <property type="protein sequence ID" value="MDO6122281.1"/>
    <property type="molecule type" value="Genomic_DNA"/>
</dbReference>
<evidence type="ECO:0000256" key="1">
    <source>
        <dbReference type="SAM" id="SignalP"/>
    </source>
</evidence>
<proteinExistence type="predicted"/>
<organism evidence="2 3">
    <name type="scientific">Shinella curvata</name>
    <dbReference type="NCBI Taxonomy" id="1817964"/>
    <lineage>
        <taxon>Bacteria</taxon>
        <taxon>Pseudomonadati</taxon>
        <taxon>Pseudomonadota</taxon>
        <taxon>Alphaproteobacteria</taxon>
        <taxon>Hyphomicrobiales</taxon>
        <taxon>Rhizobiaceae</taxon>
        <taxon>Shinella</taxon>
    </lineage>
</organism>
<protein>
    <submittedName>
        <fullName evidence="2">DUF4360 domain-containing protein</fullName>
    </submittedName>
</protein>
<name>A0ABT8XF11_9HYPH</name>
<accession>A0ABT8XF11</accession>
<dbReference type="RefSeq" id="WP_244759993.1">
    <property type="nucleotide sequence ID" value="NZ_JALJCJ010000002.1"/>
</dbReference>
<dbReference type="SUPFAM" id="SSF103515">
    <property type="entry name" value="Autotransporter"/>
    <property type="match status" value="1"/>
</dbReference>
<dbReference type="Proteomes" id="UP001177080">
    <property type="component" value="Unassembled WGS sequence"/>
</dbReference>
<reference evidence="2" key="1">
    <citation type="submission" date="2022-04" db="EMBL/GenBank/DDBJ databases">
        <title>Shinella lacus sp. nov., a novel member of the genus Shinella from water.</title>
        <authorList>
            <person name="Deng Y."/>
        </authorList>
    </citation>
    <scope>NUCLEOTIDE SEQUENCE</scope>
    <source>
        <strain evidence="2">JCM 31239</strain>
    </source>
</reference>
<gene>
    <name evidence="2" type="ORF">GB928_013895</name>
</gene>
<evidence type="ECO:0000313" key="2">
    <source>
        <dbReference type="EMBL" id="MDO6122281.1"/>
    </source>
</evidence>
<feature type="signal peptide" evidence="1">
    <location>
        <begin position="1"/>
        <end position="25"/>
    </location>
</feature>
<keyword evidence="3" id="KW-1185">Reference proteome</keyword>
<keyword evidence="1" id="KW-0732">Signal</keyword>
<dbReference type="InterPro" id="IPR036709">
    <property type="entry name" value="Autotransporte_beta_dom_sf"/>
</dbReference>
<comment type="caution">
    <text evidence="2">The sequence shown here is derived from an EMBL/GenBank/DDBJ whole genome shotgun (WGS) entry which is preliminary data.</text>
</comment>
<dbReference type="InterPro" id="IPR025649">
    <property type="entry name" value="DUF4360"/>
</dbReference>